<evidence type="ECO:0000313" key="1">
    <source>
        <dbReference type="EMBL" id="DAD55435.1"/>
    </source>
</evidence>
<protein>
    <submittedName>
        <fullName evidence="1">Uncharacterized protein</fullName>
    </submittedName>
</protein>
<sequence>MTRIWLQMVLFAEVAPGWVKVRFICLMNLLILLSNVC</sequence>
<name>A0A8D9UHE5_9CAUD</name>
<proteinExistence type="predicted"/>
<dbReference type="EMBL" id="BK014724">
    <property type="protein sequence ID" value="DAD55435.1"/>
    <property type="molecule type" value="Genomic_DNA"/>
</dbReference>
<accession>A0A8D9UHE5</accession>
<reference evidence="1" key="1">
    <citation type="journal article" date="2021" name="Proc. Natl. Acad. Sci. U.S.A.">
        <title>A Catalog of Tens of Thousands of Viruses from Human Metagenomes Reveals Hidden Associations with Chronic Diseases.</title>
        <authorList>
            <person name="Tisza M.J."/>
            <person name="Buck C.B."/>
        </authorList>
    </citation>
    <scope>NUCLEOTIDE SEQUENCE</scope>
    <source>
        <strain evidence="1">CtoNj20</strain>
    </source>
</reference>
<organism evidence="1">
    <name type="scientific">Siphoviridae sp. ctoNj20</name>
    <dbReference type="NCBI Taxonomy" id="2826085"/>
    <lineage>
        <taxon>Viruses</taxon>
        <taxon>Duplodnaviria</taxon>
        <taxon>Heunggongvirae</taxon>
        <taxon>Uroviricota</taxon>
        <taxon>Caudoviricetes</taxon>
    </lineage>
</organism>